<evidence type="ECO:0000313" key="3">
    <source>
        <dbReference type="EMBL" id="SFS54779.1"/>
    </source>
</evidence>
<protein>
    <recommendedName>
        <fullName evidence="2">CAAX prenyl protease 2/Lysostaphin resistance protein A-like domain-containing protein</fullName>
    </recommendedName>
</protein>
<dbReference type="AlphaFoldDB" id="A0A1I6QQX8"/>
<dbReference type="GO" id="GO:0080120">
    <property type="term" value="P:CAAX-box protein maturation"/>
    <property type="evidence" value="ECO:0007669"/>
    <property type="project" value="UniProtKB-ARBA"/>
</dbReference>
<evidence type="ECO:0000256" key="1">
    <source>
        <dbReference type="SAM" id="Phobius"/>
    </source>
</evidence>
<keyword evidence="1" id="KW-0812">Transmembrane</keyword>
<evidence type="ECO:0000259" key="2">
    <source>
        <dbReference type="Pfam" id="PF02517"/>
    </source>
</evidence>
<feature type="transmembrane region" description="Helical" evidence="1">
    <location>
        <begin position="222"/>
        <end position="251"/>
    </location>
</feature>
<feature type="transmembrane region" description="Helical" evidence="1">
    <location>
        <begin position="40"/>
        <end position="61"/>
    </location>
</feature>
<sequence length="325" mass="35601">MMPALQLSMPSTETQGKPTWRVRYWLTWPVWNHDDQRLRAPLRALLPLILTFLALAVIQTAVRARFEHPIRELLELSGLIVVLSGGLLVATRLLDRRPAVDYGLSFDRDWWKAVAVGCVTGLAVNAGALVVSLQTGWVSVTGFAEAPGVLPFVPAVIITFAYIAVAAIWEEFIFRATMLKNLAEGGAGYVGRKPAVLLAVLLSTLIFATLHGGKVTHISQYGYYVISGLVLGSVYVLSGDLALPISFHVFYNFSQGFLGLGVSQVTPELVVLEIVGSDIWIGEQGLVHVIFALLGGLLLLAYIRLRDGQLQIDERVTQWNPLTEQ</sequence>
<feature type="domain" description="CAAX prenyl protease 2/Lysostaphin resistance protein A-like" evidence="2">
    <location>
        <begin position="155"/>
        <end position="253"/>
    </location>
</feature>
<feature type="transmembrane region" description="Helical" evidence="1">
    <location>
        <begin position="114"/>
        <end position="137"/>
    </location>
</feature>
<accession>A0A1I6QQX8</accession>
<dbReference type="InterPro" id="IPR003675">
    <property type="entry name" value="Rce1/LyrA-like_dom"/>
</dbReference>
<dbReference type="Proteomes" id="UP000199199">
    <property type="component" value="Unassembled WGS sequence"/>
</dbReference>
<feature type="transmembrane region" description="Helical" evidence="1">
    <location>
        <begin position="149"/>
        <end position="169"/>
    </location>
</feature>
<proteinExistence type="predicted"/>
<name>A0A1I6QQX8_9EURY</name>
<dbReference type="Pfam" id="PF02517">
    <property type="entry name" value="Rce1-like"/>
    <property type="match status" value="1"/>
</dbReference>
<reference evidence="4" key="1">
    <citation type="submission" date="2016-10" db="EMBL/GenBank/DDBJ databases">
        <authorList>
            <person name="Varghese N."/>
            <person name="Submissions S."/>
        </authorList>
    </citation>
    <scope>NUCLEOTIDE SEQUENCE [LARGE SCALE GENOMIC DNA]</scope>
    <source>
        <strain evidence="4">DSM 22427</strain>
    </source>
</reference>
<keyword evidence="1" id="KW-0472">Membrane</keyword>
<keyword evidence="1" id="KW-1133">Transmembrane helix</keyword>
<evidence type="ECO:0000313" key="4">
    <source>
        <dbReference type="Proteomes" id="UP000199199"/>
    </source>
</evidence>
<gene>
    <name evidence="3" type="ORF">SAMN04488556_1458</name>
</gene>
<feature type="transmembrane region" description="Helical" evidence="1">
    <location>
        <begin position="189"/>
        <end position="210"/>
    </location>
</feature>
<dbReference type="PANTHER" id="PTHR39430:SF1">
    <property type="entry name" value="PROTEASE"/>
    <property type="match status" value="1"/>
</dbReference>
<feature type="transmembrane region" description="Helical" evidence="1">
    <location>
        <begin position="73"/>
        <end position="94"/>
    </location>
</feature>
<dbReference type="GO" id="GO:0004175">
    <property type="term" value="F:endopeptidase activity"/>
    <property type="evidence" value="ECO:0007669"/>
    <property type="project" value="UniProtKB-ARBA"/>
</dbReference>
<keyword evidence="4" id="KW-1185">Reference proteome</keyword>
<feature type="transmembrane region" description="Helical" evidence="1">
    <location>
        <begin position="285"/>
        <end position="305"/>
    </location>
</feature>
<dbReference type="PANTHER" id="PTHR39430">
    <property type="entry name" value="MEMBRANE-ASSOCIATED PROTEASE-RELATED"/>
    <property type="match status" value="1"/>
</dbReference>
<dbReference type="EMBL" id="FOZS01000001">
    <property type="protein sequence ID" value="SFS54779.1"/>
    <property type="molecule type" value="Genomic_DNA"/>
</dbReference>
<organism evidence="3 4">
    <name type="scientific">Halostagnicola kamekurae</name>
    <dbReference type="NCBI Taxonomy" id="619731"/>
    <lineage>
        <taxon>Archaea</taxon>
        <taxon>Methanobacteriati</taxon>
        <taxon>Methanobacteriota</taxon>
        <taxon>Stenosarchaea group</taxon>
        <taxon>Halobacteria</taxon>
        <taxon>Halobacteriales</taxon>
        <taxon>Natrialbaceae</taxon>
        <taxon>Halostagnicola</taxon>
    </lineage>
</organism>